<evidence type="ECO:0000259" key="2">
    <source>
        <dbReference type="Pfam" id="PF21188"/>
    </source>
</evidence>
<evidence type="ECO:0000313" key="3">
    <source>
        <dbReference type="EMBL" id="KXZ52596.1"/>
    </source>
</evidence>
<evidence type="ECO:0000313" key="4">
    <source>
        <dbReference type="Proteomes" id="UP000075714"/>
    </source>
</evidence>
<dbReference type="OrthoDB" id="5575at2759"/>
<name>A0A150GRV4_GONPE</name>
<evidence type="ECO:0000256" key="1">
    <source>
        <dbReference type="SAM" id="MobiDB-lite"/>
    </source>
</evidence>
<feature type="domain" description="Pre-mRNA-splicing helicase BRR2-like plug" evidence="2">
    <location>
        <begin position="122"/>
        <end position="188"/>
    </location>
</feature>
<reference evidence="4" key="1">
    <citation type="journal article" date="2016" name="Nat. Commun.">
        <title>The Gonium pectorale genome demonstrates co-option of cell cycle regulation during the evolution of multicellularity.</title>
        <authorList>
            <person name="Hanschen E.R."/>
            <person name="Marriage T.N."/>
            <person name="Ferris P.J."/>
            <person name="Hamaji T."/>
            <person name="Toyoda A."/>
            <person name="Fujiyama A."/>
            <person name="Neme R."/>
            <person name="Noguchi H."/>
            <person name="Minakuchi Y."/>
            <person name="Suzuki M."/>
            <person name="Kawai-Toyooka H."/>
            <person name="Smith D.R."/>
            <person name="Sparks H."/>
            <person name="Anderson J."/>
            <person name="Bakaric R."/>
            <person name="Luria V."/>
            <person name="Karger A."/>
            <person name="Kirschner M.W."/>
            <person name="Durand P.M."/>
            <person name="Michod R.E."/>
            <person name="Nozaki H."/>
            <person name="Olson B.J."/>
        </authorList>
    </citation>
    <scope>NUCLEOTIDE SEQUENCE [LARGE SCALE GENOMIC DNA]</scope>
    <source>
        <strain evidence="4">NIES-2863</strain>
    </source>
</reference>
<dbReference type="Proteomes" id="UP000075714">
    <property type="component" value="Unassembled WGS sequence"/>
</dbReference>
<proteinExistence type="predicted"/>
<dbReference type="InterPro" id="IPR048863">
    <property type="entry name" value="BRR2_plug"/>
</dbReference>
<gene>
    <name evidence="3" type="ORF">GPECTOR_9g641</name>
</gene>
<comment type="caution">
    <text evidence="3">The sequence shown here is derived from an EMBL/GenBank/DDBJ whole genome shotgun (WGS) entry which is preliminary data.</text>
</comment>
<accession>A0A150GRV4</accession>
<sequence>MSNKEKGGAEAYARFKQFDYKANSSLVLTSDTRTREYATEPSGEPETLWGRMKAKMGDRAQTTRPDSDRKERAAKKKRDAAAAELELAVPSRGKGRKGGAGAGLSVLDLEQGGMYRPRTKETREAYEALLAIIHTLFGEQPQDVLRGAADEVLAVLKNKDLRDPERQKECVGLLGSCDDDMFARLVALGKRITDYVTEAEVGEGGGGLEEGLPRATRWTRSWA</sequence>
<dbReference type="EMBL" id="LSYV01000010">
    <property type="protein sequence ID" value="KXZ52596.1"/>
    <property type="molecule type" value="Genomic_DNA"/>
</dbReference>
<feature type="region of interest" description="Disordered" evidence="1">
    <location>
        <begin position="29"/>
        <end position="81"/>
    </location>
</feature>
<dbReference type="AlphaFoldDB" id="A0A150GRV4"/>
<organism evidence="3 4">
    <name type="scientific">Gonium pectorale</name>
    <name type="common">Green alga</name>
    <dbReference type="NCBI Taxonomy" id="33097"/>
    <lineage>
        <taxon>Eukaryota</taxon>
        <taxon>Viridiplantae</taxon>
        <taxon>Chlorophyta</taxon>
        <taxon>core chlorophytes</taxon>
        <taxon>Chlorophyceae</taxon>
        <taxon>CS clade</taxon>
        <taxon>Chlamydomonadales</taxon>
        <taxon>Volvocaceae</taxon>
        <taxon>Gonium</taxon>
    </lineage>
</organism>
<dbReference type="Pfam" id="PF21188">
    <property type="entry name" value="BRR2_plug"/>
    <property type="match status" value="1"/>
</dbReference>
<protein>
    <recommendedName>
        <fullName evidence="2">Pre-mRNA-splicing helicase BRR2-like plug domain-containing protein</fullName>
    </recommendedName>
</protein>
<keyword evidence="4" id="KW-1185">Reference proteome</keyword>
<dbReference type="STRING" id="33097.A0A150GRV4"/>